<evidence type="ECO:0000313" key="1">
    <source>
        <dbReference type="EMBL" id="TMP27008.1"/>
    </source>
</evidence>
<dbReference type="AlphaFoldDB" id="A0A5S3WK02"/>
<evidence type="ECO:0000313" key="2">
    <source>
        <dbReference type="Proteomes" id="UP000306719"/>
    </source>
</evidence>
<reference evidence="2" key="2">
    <citation type="submission" date="2019-06" db="EMBL/GenBank/DDBJ databases">
        <title>Co-occurence of chitin degradation, pigmentation and bioactivity in marine Pseudoalteromonas.</title>
        <authorList>
            <person name="Sonnenschein E.C."/>
            <person name="Bech P.K."/>
        </authorList>
    </citation>
    <scope>NUCLEOTIDE SEQUENCE [LARGE SCALE GENOMIC DNA]</scope>
    <source>
        <strain evidence="2">S2599</strain>
    </source>
</reference>
<dbReference type="EMBL" id="PNCJ01000193">
    <property type="protein sequence ID" value="TMP27008.1"/>
    <property type="molecule type" value="Genomic_DNA"/>
</dbReference>
<accession>A0A5S3WK02</accession>
<feature type="non-terminal residue" evidence="1">
    <location>
        <position position="1"/>
    </location>
</feature>
<dbReference type="Proteomes" id="UP000306719">
    <property type="component" value="Unassembled WGS sequence"/>
</dbReference>
<sequence length="59" mass="6745">MVSCITEVEALHLMGYLFQQHTQQRDLVRCFVGILLTCQAQYVGSFIICICSKIYTAEK</sequence>
<comment type="caution">
    <text evidence="1">The sequence shown here is derived from an EMBL/GenBank/DDBJ whole genome shotgun (WGS) entry which is preliminary data.</text>
</comment>
<proteinExistence type="predicted"/>
<organism evidence="1 2">
    <name type="scientific">Pseudoalteromonas rubra</name>
    <dbReference type="NCBI Taxonomy" id="43658"/>
    <lineage>
        <taxon>Bacteria</taxon>
        <taxon>Pseudomonadati</taxon>
        <taxon>Pseudomonadota</taxon>
        <taxon>Gammaproteobacteria</taxon>
        <taxon>Alteromonadales</taxon>
        <taxon>Pseudoalteromonadaceae</taxon>
        <taxon>Pseudoalteromonas</taxon>
    </lineage>
</organism>
<name>A0A5S3WK02_9GAMM</name>
<gene>
    <name evidence="1" type="ORF">CWB98_24005</name>
</gene>
<reference evidence="1 2" key="1">
    <citation type="submission" date="2018-01" db="EMBL/GenBank/DDBJ databases">
        <authorList>
            <person name="Paulsen S."/>
            <person name="Gram L.K."/>
        </authorList>
    </citation>
    <scope>NUCLEOTIDE SEQUENCE [LARGE SCALE GENOMIC DNA]</scope>
    <source>
        <strain evidence="1 2">S2599</strain>
    </source>
</reference>
<protein>
    <submittedName>
        <fullName evidence="1">Uncharacterized protein</fullName>
    </submittedName>
</protein>